<dbReference type="EMBL" id="JAAIKC010000008">
    <property type="protein sequence ID" value="NEW08229.1"/>
    <property type="molecule type" value="Genomic_DNA"/>
</dbReference>
<evidence type="ECO:0000313" key="2">
    <source>
        <dbReference type="EMBL" id="NEW08229.1"/>
    </source>
</evidence>
<proteinExistence type="predicted"/>
<keyword evidence="1" id="KW-1133">Transmembrane helix</keyword>
<protein>
    <submittedName>
        <fullName evidence="2">Uncharacterized protein</fullName>
    </submittedName>
</protein>
<feature type="transmembrane region" description="Helical" evidence="1">
    <location>
        <begin position="83"/>
        <end position="102"/>
    </location>
</feature>
<keyword evidence="1" id="KW-0472">Membrane</keyword>
<reference evidence="2" key="1">
    <citation type="submission" date="2020-02" db="EMBL/GenBank/DDBJ databases">
        <authorList>
            <person name="Shen X.-R."/>
            <person name="Zhang Y.-X."/>
        </authorList>
    </citation>
    <scope>NUCLEOTIDE SEQUENCE</scope>
    <source>
        <strain evidence="2">SYP-B3998</strain>
    </source>
</reference>
<gene>
    <name evidence="2" type="ORF">GK047_19700</name>
</gene>
<accession>A0A6G4A334</accession>
<comment type="caution">
    <text evidence="2">The sequence shown here is derived from an EMBL/GenBank/DDBJ whole genome shotgun (WGS) entry which is preliminary data.</text>
</comment>
<sequence length="103" mass="11710">MGNELNEGERLVKLETKLETELTAIKEALYDLKKIVLIREEIYVTKDILESKLELHDKEIEGLHRGLNEIRDNNKSNKQLAPAWGQVVFALAAVIVAIVASWK</sequence>
<evidence type="ECO:0000256" key="1">
    <source>
        <dbReference type="SAM" id="Phobius"/>
    </source>
</evidence>
<dbReference type="RefSeq" id="WP_163950640.1">
    <property type="nucleotide sequence ID" value="NZ_JAAIKC010000008.1"/>
</dbReference>
<keyword evidence="1" id="KW-0812">Transmembrane</keyword>
<name>A0A6G4A334_9BACL</name>
<dbReference type="AlphaFoldDB" id="A0A6G4A334"/>
<organism evidence="2">
    <name type="scientific">Paenibacillus sp. SYP-B3998</name>
    <dbReference type="NCBI Taxonomy" id="2678564"/>
    <lineage>
        <taxon>Bacteria</taxon>
        <taxon>Bacillati</taxon>
        <taxon>Bacillota</taxon>
        <taxon>Bacilli</taxon>
        <taxon>Bacillales</taxon>
        <taxon>Paenibacillaceae</taxon>
        <taxon>Paenibacillus</taxon>
    </lineage>
</organism>